<evidence type="ECO:0000313" key="9">
    <source>
        <dbReference type="Proteomes" id="UP001589814"/>
    </source>
</evidence>
<comment type="caution">
    <text evidence="8">The sequence shown here is derived from an EMBL/GenBank/DDBJ whole genome shotgun (WGS) entry which is preliminary data.</text>
</comment>
<dbReference type="PANTHER" id="PTHR30055">
    <property type="entry name" value="HTH-TYPE TRANSCRIPTIONAL REGULATOR RUTR"/>
    <property type="match status" value="1"/>
</dbReference>
<evidence type="ECO:0000256" key="3">
    <source>
        <dbReference type="ARBA" id="ARBA00023015"/>
    </source>
</evidence>
<evidence type="ECO:0000256" key="5">
    <source>
        <dbReference type="ARBA" id="ARBA00023163"/>
    </source>
</evidence>
<protein>
    <submittedName>
        <fullName evidence="8">TetR/AcrR family transcriptional regulator</fullName>
    </submittedName>
</protein>
<name>A0ABV6G2G8_9GAMM</name>
<dbReference type="PRINTS" id="PR00400">
    <property type="entry name" value="TETREPRESSOR"/>
</dbReference>
<dbReference type="Proteomes" id="UP001589814">
    <property type="component" value="Unassembled WGS sequence"/>
</dbReference>
<accession>A0ABV6G2G8</accession>
<feature type="domain" description="HTH tetR-type" evidence="7">
    <location>
        <begin position="14"/>
        <end position="74"/>
    </location>
</feature>
<dbReference type="Pfam" id="PF00440">
    <property type="entry name" value="TetR_N"/>
    <property type="match status" value="1"/>
</dbReference>
<comment type="function">
    <text evidence="1">TetR is the repressor of the tetracycline resistance element; its N-terminal region forms a helix-turn-helix structure and binds DNA. Binding of tetracycline to TetR reduces the repressor affinity for the tetracycline resistance gene (tetA) promoter operator sites.</text>
</comment>
<gene>
    <name evidence="8" type="ORF">ACFFHW_07550</name>
</gene>
<dbReference type="Gene3D" id="1.10.10.60">
    <property type="entry name" value="Homeodomain-like"/>
    <property type="match status" value="1"/>
</dbReference>
<dbReference type="InterPro" id="IPR050109">
    <property type="entry name" value="HTH-type_TetR-like_transc_reg"/>
</dbReference>
<evidence type="ECO:0000313" key="8">
    <source>
        <dbReference type="EMBL" id="MFC0267842.1"/>
    </source>
</evidence>
<dbReference type="InterPro" id="IPR003012">
    <property type="entry name" value="Tet_transcr_reg_TetR"/>
</dbReference>
<dbReference type="PANTHER" id="PTHR30055:SF151">
    <property type="entry name" value="TRANSCRIPTIONAL REGULATORY PROTEIN"/>
    <property type="match status" value="1"/>
</dbReference>
<keyword evidence="3" id="KW-0805">Transcription regulation</keyword>
<dbReference type="InterPro" id="IPR036271">
    <property type="entry name" value="Tet_transcr_reg_TetR-rel_C_sf"/>
</dbReference>
<sequence>MSSNDHQPKQQKPSLSRERVVAAAIAILDGEGENALTFRALAKSLSTGSGAIYWHVADKRTLLAAATEHVLSEAIAQSGRGTHPADAVRDVALGVFDVIEAHPWVGTELAREPWQPAMTTLFEKISAGFDAMGVPRSALFYCGSALVQYLLGFAAQAAAAARHDFQSQDRTEVLTTLVARWTQGEPADYPYVHLLADELRSHDEREAFLAGLDLILAGARNLQG</sequence>
<keyword evidence="2" id="KW-0678">Repressor</keyword>
<dbReference type="SUPFAM" id="SSF48498">
    <property type="entry name" value="Tetracyclin repressor-like, C-terminal domain"/>
    <property type="match status" value="1"/>
</dbReference>
<dbReference type="PROSITE" id="PS50977">
    <property type="entry name" value="HTH_TETR_2"/>
    <property type="match status" value="1"/>
</dbReference>
<keyword evidence="4 6" id="KW-0238">DNA-binding</keyword>
<evidence type="ECO:0000256" key="4">
    <source>
        <dbReference type="ARBA" id="ARBA00023125"/>
    </source>
</evidence>
<reference evidence="8 9" key="1">
    <citation type="submission" date="2024-09" db="EMBL/GenBank/DDBJ databases">
        <authorList>
            <person name="Sun Q."/>
            <person name="Mori K."/>
        </authorList>
    </citation>
    <scope>NUCLEOTIDE SEQUENCE [LARGE SCALE GENOMIC DNA]</scope>
    <source>
        <strain evidence="8 9">CCM 7415</strain>
    </source>
</reference>
<dbReference type="EMBL" id="JBHLVX010000025">
    <property type="protein sequence ID" value="MFC0267842.1"/>
    <property type="molecule type" value="Genomic_DNA"/>
</dbReference>
<keyword evidence="9" id="KW-1185">Reference proteome</keyword>
<evidence type="ECO:0000256" key="2">
    <source>
        <dbReference type="ARBA" id="ARBA00022491"/>
    </source>
</evidence>
<evidence type="ECO:0000256" key="6">
    <source>
        <dbReference type="PROSITE-ProRule" id="PRU00335"/>
    </source>
</evidence>
<dbReference type="InterPro" id="IPR009057">
    <property type="entry name" value="Homeodomain-like_sf"/>
</dbReference>
<evidence type="ECO:0000256" key="1">
    <source>
        <dbReference type="ARBA" id="ARBA00002856"/>
    </source>
</evidence>
<keyword evidence="5" id="KW-0804">Transcription</keyword>
<dbReference type="Pfam" id="PF02909">
    <property type="entry name" value="TetR_C_1"/>
    <property type="match status" value="1"/>
</dbReference>
<dbReference type="Gene3D" id="1.10.357.10">
    <property type="entry name" value="Tetracycline Repressor, domain 2"/>
    <property type="match status" value="1"/>
</dbReference>
<dbReference type="RefSeq" id="WP_211213351.1">
    <property type="nucleotide sequence ID" value="NZ_JBHLVX010000025.1"/>
</dbReference>
<dbReference type="InterPro" id="IPR001647">
    <property type="entry name" value="HTH_TetR"/>
</dbReference>
<organism evidence="8 9">
    <name type="scientific">Kushneria aurantia</name>
    <dbReference type="NCBI Taxonomy" id="504092"/>
    <lineage>
        <taxon>Bacteria</taxon>
        <taxon>Pseudomonadati</taxon>
        <taxon>Pseudomonadota</taxon>
        <taxon>Gammaproteobacteria</taxon>
        <taxon>Oceanospirillales</taxon>
        <taxon>Halomonadaceae</taxon>
        <taxon>Kushneria</taxon>
    </lineage>
</organism>
<dbReference type="SUPFAM" id="SSF46689">
    <property type="entry name" value="Homeodomain-like"/>
    <property type="match status" value="1"/>
</dbReference>
<proteinExistence type="predicted"/>
<dbReference type="InterPro" id="IPR004111">
    <property type="entry name" value="Repressor_TetR_C"/>
</dbReference>
<evidence type="ECO:0000259" key="7">
    <source>
        <dbReference type="PROSITE" id="PS50977"/>
    </source>
</evidence>
<feature type="DNA-binding region" description="H-T-H motif" evidence="6">
    <location>
        <begin position="37"/>
        <end position="56"/>
    </location>
</feature>